<feature type="compositionally biased region" description="Acidic residues" evidence="1">
    <location>
        <begin position="51"/>
        <end position="60"/>
    </location>
</feature>
<feature type="region of interest" description="Disordered" evidence="1">
    <location>
        <begin position="1"/>
        <end position="60"/>
    </location>
</feature>
<feature type="non-terminal residue" evidence="2">
    <location>
        <position position="1"/>
    </location>
</feature>
<dbReference type="EMBL" id="CAJNJA010068427">
    <property type="protein sequence ID" value="CAE7894727.1"/>
    <property type="molecule type" value="Genomic_DNA"/>
</dbReference>
<organism evidence="2 3">
    <name type="scientific">Symbiodinium necroappetens</name>
    <dbReference type="NCBI Taxonomy" id="1628268"/>
    <lineage>
        <taxon>Eukaryota</taxon>
        <taxon>Sar</taxon>
        <taxon>Alveolata</taxon>
        <taxon>Dinophyceae</taxon>
        <taxon>Suessiales</taxon>
        <taxon>Symbiodiniaceae</taxon>
        <taxon>Symbiodinium</taxon>
    </lineage>
</organism>
<reference evidence="2" key="1">
    <citation type="submission" date="2021-02" db="EMBL/GenBank/DDBJ databases">
        <authorList>
            <person name="Dougan E. K."/>
            <person name="Rhodes N."/>
            <person name="Thang M."/>
            <person name="Chan C."/>
        </authorList>
    </citation>
    <scope>NUCLEOTIDE SEQUENCE</scope>
</reference>
<protein>
    <submittedName>
        <fullName evidence="2">Uncharacterized protein</fullName>
    </submittedName>
</protein>
<feature type="compositionally biased region" description="Polar residues" evidence="1">
    <location>
        <begin position="1"/>
        <end position="11"/>
    </location>
</feature>
<keyword evidence="3" id="KW-1185">Reference proteome</keyword>
<evidence type="ECO:0000256" key="1">
    <source>
        <dbReference type="SAM" id="MobiDB-lite"/>
    </source>
</evidence>
<evidence type="ECO:0000313" key="3">
    <source>
        <dbReference type="Proteomes" id="UP000601435"/>
    </source>
</evidence>
<comment type="caution">
    <text evidence="2">The sequence shown here is derived from an EMBL/GenBank/DDBJ whole genome shotgun (WGS) entry which is preliminary data.</text>
</comment>
<proteinExistence type="predicted"/>
<name>A0A813BB55_9DINO</name>
<dbReference type="OrthoDB" id="419971at2759"/>
<sequence>MTHSMLSSLTYGKSRKDDGGPPPDSSSDVDDSSDAADSDALEDLRQLTSELGDDSDTDAEEESVTKWVSVVIFAPEYAPEMLTVAVRFPCTPADFTAHAQAARAIERRSRFPGLQAVLPQPGRGTGFFVAMPHWQPDTTIVHLDITAVDGRAYAAHAPTYADKATLCNLADLPDADNIAVYVGVSSEPLEGESLAHIVPGFAILFVPAPDPPPPAWDLALLLLRSRSWSPEHQWAPPQVH</sequence>
<gene>
    <name evidence="2" type="ORF">SNEC2469_LOCUS29905</name>
</gene>
<accession>A0A813BB55</accession>
<feature type="compositionally biased region" description="Acidic residues" evidence="1">
    <location>
        <begin position="27"/>
        <end position="41"/>
    </location>
</feature>
<evidence type="ECO:0000313" key="2">
    <source>
        <dbReference type="EMBL" id="CAE7894727.1"/>
    </source>
</evidence>
<dbReference type="AlphaFoldDB" id="A0A813BB55"/>
<dbReference type="Proteomes" id="UP000601435">
    <property type="component" value="Unassembled WGS sequence"/>
</dbReference>